<keyword evidence="4" id="KW-1185">Reference proteome</keyword>
<dbReference type="Gene3D" id="1.25.40.20">
    <property type="entry name" value="Ankyrin repeat-containing domain"/>
    <property type="match status" value="1"/>
</dbReference>
<proteinExistence type="predicted"/>
<organism evidence="3 4">
    <name type="scientific">Molorchus minor</name>
    <dbReference type="NCBI Taxonomy" id="1323400"/>
    <lineage>
        <taxon>Eukaryota</taxon>
        <taxon>Metazoa</taxon>
        <taxon>Ecdysozoa</taxon>
        <taxon>Arthropoda</taxon>
        <taxon>Hexapoda</taxon>
        <taxon>Insecta</taxon>
        <taxon>Pterygota</taxon>
        <taxon>Neoptera</taxon>
        <taxon>Endopterygota</taxon>
        <taxon>Coleoptera</taxon>
        <taxon>Polyphaga</taxon>
        <taxon>Cucujiformia</taxon>
        <taxon>Chrysomeloidea</taxon>
        <taxon>Cerambycidae</taxon>
        <taxon>Lamiinae</taxon>
        <taxon>Monochamini</taxon>
        <taxon>Molorchus</taxon>
    </lineage>
</organism>
<sequence length="120" mass="13295">MESDPDDSFDEEKIPTTKCLGTIGLSPSLVSGPKKWSPRSLQDTETPVPQVAEIEFPRTRWAKGAFPEQDILTEENVDVCDKNDLTALHWACAYGQFSTVQLLLKYGANVNTLGPEKNLL</sequence>
<feature type="compositionally biased region" description="Acidic residues" evidence="2">
    <location>
        <begin position="1"/>
        <end position="10"/>
    </location>
</feature>
<reference evidence="3" key="1">
    <citation type="journal article" date="2023" name="Insect Mol. Biol.">
        <title>Genome sequencing provides insights into the evolution of gene families encoding plant cell wall-degrading enzymes in longhorned beetles.</title>
        <authorList>
            <person name="Shin N.R."/>
            <person name="Okamura Y."/>
            <person name="Kirsch R."/>
            <person name="Pauchet Y."/>
        </authorList>
    </citation>
    <scope>NUCLEOTIDE SEQUENCE</scope>
    <source>
        <strain evidence="3">MMC_N1</strain>
    </source>
</reference>
<evidence type="ECO:0000313" key="3">
    <source>
        <dbReference type="EMBL" id="KAJ8975740.1"/>
    </source>
</evidence>
<dbReference type="InterPro" id="IPR002110">
    <property type="entry name" value="Ankyrin_rpt"/>
</dbReference>
<evidence type="ECO:0000256" key="2">
    <source>
        <dbReference type="SAM" id="MobiDB-lite"/>
    </source>
</evidence>
<dbReference type="InterPro" id="IPR036770">
    <property type="entry name" value="Ankyrin_rpt-contain_sf"/>
</dbReference>
<keyword evidence="1" id="KW-0040">ANK repeat</keyword>
<dbReference type="SMART" id="SM00248">
    <property type="entry name" value="ANK"/>
    <property type="match status" value="1"/>
</dbReference>
<dbReference type="Proteomes" id="UP001162164">
    <property type="component" value="Unassembled WGS sequence"/>
</dbReference>
<dbReference type="PROSITE" id="PS50297">
    <property type="entry name" value="ANK_REP_REGION"/>
    <property type="match status" value="1"/>
</dbReference>
<comment type="caution">
    <text evidence="3">The sequence shown here is derived from an EMBL/GenBank/DDBJ whole genome shotgun (WGS) entry which is preliminary data.</text>
</comment>
<gene>
    <name evidence="3" type="ORF">NQ317_016514</name>
</gene>
<dbReference type="SUPFAM" id="SSF48403">
    <property type="entry name" value="Ankyrin repeat"/>
    <property type="match status" value="1"/>
</dbReference>
<evidence type="ECO:0000256" key="1">
    <source>
        <dbReference type="PROSITE-ProRule" id="PRU00023"/>
    </source>
</evidence>
<dbReference type="EMBL" id="JAPWTJ010000773">
    <property type="protein sequence ID" value="KAJ8975740.1"/>
    <property type="molecule type" value="Genomic_DNA"/>
</dbReference>
<feature type="region of interest" description="Disordered" evidence="2">
    <location>
        <begin position="1"/>
        <end position="48"/>
    </location>
</feature>
<dbReference type="PROSITE" id="PS50088">
    <property type="entry name" value="ANK_REPEAT"/>
    <property type="match status" value="1"/>
</dbReference>
<feature type="repeat" description="ANK" evidence="1">
    <location>
        <begin position="83"/>
        <end position="115"/>
    </location>
</feature>
<accession>A0ABQ9JDW3</accession>
<protein>
    <submittedName>
        <fullName evidence="3">Uncharacterized protein</fullName>
    </submittedName>
</protein>
<evidence type="ECO:0000313" key="4">
    <source>
        <dbReference type="Proteomes" id="UP001162164"/>
    </source>
</evidence>
<name>A0ABQ9JDW3_9CUCU</name>
<dbReference type="Pfam" id="PF00023">
    <property type="entry name" value="Ank"/>
    <property type="match status" value="1"/>
</dbReference>